<dbReference type="AlphaFoldDB" id="A0A197JYN1"/>
<evidence type="ECO:0000313" key="3">
    <source>
        <dbReference type="EMBL" id="OAQ30058.1"/>
    </source>
</evidence>
<accession>A0A197JYN1</accession>
<feature type="transmembrane region" description="Helical" evidence="2">
    <location>
        <begin position="116"/>
        <end position="139"/>
    </location>
</feature>
<evidence type="ECO:0000256" key="1">
    <source>
        <dbReference type="SAM" id="MobiDB-lite"/>
    </source>
</evidence>
<dbReference type="OrthoDB" id="2440778at2759"/>
<keyword evidence="4" id="KW-1185">Reference proteome</keyword>
<dbReference type="EMBL" id="KV442037">
    <property type="protein sequence ID" value="OAQ30058.1"/>
    <property type="molecule type" value="Genomic_DNA"/>
</dbReference>
<protein>
    <submittedName>
        <fullName evidence="3">Uncharacterized protein</fullName>
    </submittedName>
</protein>
<evidence type="ECO:0000256" key="2">
    <source>
        <dbReference type="SAM" id="Phobius"/>
    </source>
</evidence>
<gene>
    <name evidence="3" type="ORF">K457DRAFT_125240</name>
</gene>
<sequence length="324" mass="32734">MPHYINTIPQSHKAQHLAHTSYSHLIDGPIAKGGGGGGRGGGGGGRGGGGSSGGGSRGGSRGGGGSSGGGSSGGGYYPGVPPIILIPGSGGGYRGHGSSSNSTAPYDSSSSKNTGAIVGGVLGAIAVITFIFLFGCCCYKRRQAKEQVEDAEAQDKELGGALGPDGVAPYTLYSPPPPPFTPTDPSATATTPPDYIATKSPLEYYRQIPSSSENLVSAATASSSSPRLVPTLTPYSQDQYQQPRIATQGLRRPSSPAISPITATNPEGLRSYTPPPPTTPMATTGEFYDHLDVSSDSGSSVPPAVPQDTRPDVTKPASSEKLTS</sequence>
<feature type="region of interest" description="Disordered" evidence="1">
    <location>
        <begin position="88"/>
        <end position="111"/>
    </location>
</feature>
<evidence type="ECO:0000313" key="4">
    <source>
        <dbReference type="Proteomes" id="UP000078512"/>
    </source>
</evidence>
<keyword evidence="2" id="KW-0472">Membrane</keyword>
<feature type="compositionally biased region" description="Low complexity" evidence="1">
    <location>
        <begin position="183"/>
        <end position="194"/>
    </location>
</feature>
<feature type="region of interest" description="Disordered" evidence="1">
    <location>
        <begin position="246"/>
        <end position="324"/>
    </location>
</feature>
<feature type="region of interest" description="Disordered" evidence="1">
    <location>
        <begin position="28"/>
        <end position="73"/>
    </location>
</feature>
<keyword evidence="2" id="KW-0812">Transmembrane</keyword>
<organism evidence="3 4">
    <name type="scientific">Linnemannia elongata AG-77</name>
    <dbReference type="NCBI Taxonomy" id="1314771"/>
    <lineage>
        <taxon>Eukaryota</taxon>
        <taxon>Fungi</taxon>
        <taxon>Fungi incertae sedis</taxon>
        <taxon>Mucoromycota</taxon>
        <taxon>Mortierellomycotina</taxon>
        <taxon>Mortierellomycetes</taxon>
        <taxon>Mortierellales</taxon>
        <taxon>Mortierellaceae</taxon>
        <taxon>Linnemannia</taxon>
    </lineage>
</organism>
<dbReference type="Proteomes" id="UP000078512">
    <property type="component" value="Unassembled WGS sequence"/>
</dbReference>
<reference evidence="3 4" key="1">
    <citation type="submission" date="2016-05" db="EMBL/GenBank/DDBJ databases">
        <title>Genome sequencing reveals origins of a unique bacterial endosymbiosis in the earliest lineages of terrestrial Fungi.</title>
        <authorList>
            <consortium name="DOE Joint Genome Institute"/>
            <person name="Uehling J."/>
            <person name="Gryganskyi A."/>
            <person name="Hameed K."/>
            <person name="Tschaplinski T."/>
            <person name="Misztal P."/>
            <person name="Wu S."/>
            <person name="Desiro A."/>
            <person name="Vande Pol N."/>
            <person name="Du Z.-Y."/>
            <person name="Zienkiewicz A."/>
            <person name="Zienkiewicz K."/>
            <person name="Morin E."/>
            <person name="Tisserant E."/>
            <person name="Splivallo R."/>
            <person name="Hainaut M."/>
            <person name="Henrissat B."/>
            <person name="Ohm R."/>
            <person name="Kuo A."/>
            <person name="Yan J."/>
            <person name="Lipzen A."/>
            <person name="Nolan M."/>
            <person name="Labutti K."/>
            <person name="Barry K."/>
            <person name="Goldstein A."/>
            <person name="Labbe J."/>
            <person name="Schadt C."/>
            <person name="Tuskan G."/>
            <person name="Grigoriev I."/>
            <person name="Martin F."/>
            <person name="Vilgalys R."/>
            <person name="Bonito G."/>
        </authorList>
    </citation>
    <scope>NUCLEOTIDE SEQUENCE [LARGE SCALE GENOMIC DNA]</scope>
    <source>
        <strain evidence="3 4">AG-77</strain>
    </source>
</reference>
<feature type="compositionally biased region" description="Gly residues" evidence="1">
    <location>
        <begin position="31"/>
        <end position="73"/>
    </location>
</feature>
<feature type="region of interest" description="Disordered" evidence="1">
    <location>
        <begin position="157"/>
        <end position="195"/>
    </location>
</feature>
<keyword evidence="2" id="KW-1133">Transmembrane helix</keyword>
<proteinExistence type="predicted"/>
<name>A0A197JYN1_9FUNG</name>